<proteinExistence type="predicted"/>
<gene>
    <name evidence="1" type="ORF">MRATA1EN1_LOCUS7781</name>
</gene>
<sequence length="115" mass="12198">MAAKREENLRLGETSDGIKMFQLLSSLLSKMEKRLLHFQIIAVNAENVRQDPNGGPVGAATGLAVPPAPPVTRPEASGAAAVAALHESDLSHVTEGRGLSATREWLGGPYRADTR</sequence>
<dbReference type="Proteomes" id="UP001176941">
    <property type="component" value="Chromosome 18"/>
</dbReference>
<protein>
    <submittedName>
        <fullName evidence="1">Uncharacterized protein</fullName>
    </submittedName>
</protein>
<reference evidence="1" key="1">
    <citation type="submission" date="2023-04" db="EMBL/GenBank/DDBJ databases">
        <authorList>
            <consortium name="ELIXIR-Norway"/>
        </authorList>
    </citation>
    <scope>NUCLEOTIDE SEQUENCE [LARGE SCALE GENOMIC DNA]</scope>
</reference>
<dbReference type="EMBL" id="OX459954">
    <property type="protein sequence ID" value="CAI9158819.1"/>
    <property type="molecule type" value="Genomic_DNA"/>
</dbReference>
<evidence type="ECO:0000313" key="2">
    <source>
        <dbReference type="Proteomes" id="UP001176941"/>
    </source>
</evidence>
<accession>A0ABN8YGG7</accession>
<evidence type="ECO:0000313" key="1">
    <source>
        <dbReference type="EMBL" id="CAI9158819.1"/>
    </source>
</evidence>
<organism evidence="1 2">
    <name type="scientific">Rangifer tarandus platyrhynchus</name>
    <name type="common">Svalbard reindeer</name>
    <dbReference type="NCBI Taxonomy" id="3082113"/>
    <lineage>
        <taxon>Eukaryota</taxon>
        <taxon>Metazoa</taxon>
        <taxon>Chordata</taxon>
        <taxon>Craniata</taxon>
        <taxon>Vertebrata</taxon>
        <taxon>Euteleostomi</taxon>
        <taxon>Mammalia</taxon>
        <taxon>Eutheria</taxon>
        <taxon>Laurasiatheria</taxon>
        <taxon>Artiodactyla</taxon>
        <taxon>Ruminantia</taxon>
        <taxon>Pecora</taxon>
        <taxon>Cervidae</taxon>
        <taxon>Odocoileinae</taxon>
        <taxon>Rangifer</taxon>
    </lineage>
</organism>
<name>A0ABN8YGG7_RANTA</name>
<keyword evidence="2" id="KW-1185">Reference proteome</keyword>